<proteinExistence type="predicted"/>
<evidence type="ECO:0000313" key="2">
    <source>
        <dbReference type="EMBL" id="GLY81542.1"/>
    </source>
</evidence>
<protein>
    <submittedName>
        <fullName evidence="2">Uncharacterized protein</fullName>
    </submittedName>
</protein>
<name>A0A9W6RWS3_9ACTN</name>
<dbReference type="Proteomes" id="UP001165135">
    <property type="component" value="Unassembled WGS sequence"/>
</dbReference>
<evidence type="ECO:0000313" key="3">
    <source>
        <dbReference type="Proteomes" id="UP001165135"/>
    </source>
</evidence>
<sequence>MSTRLTVITGCATAFFALTAGTAQAWTHDRKTPSEPLHQQEAGSLLRAAGLRWISSGHCMRRRNPHCTSFEGLRPSTLDGVLRLREASRCGLVISGGTERGHAHGQYSHGSGYKLDILPNHCLNRFVRHHYQRIHRRGDGAALYRTADRDLFAREPSHWDVTFM</sequence>
<feature type="chain" id="PRO_5040787163" evidence="1">
    <location>
        <begin position="26"/>
        <end position="164"/>
    </location>
</feature>
<dbReference type="EMBL" id="BSTJ01000020">
    <property type="protein sequence ID" value="GLY81542.1"/>
    <property type="molecule type" value="Genomic_DNA"/>
</dbReference>
<dbReference type="AlphaFoldDB" id="A0A9W6RWS3"/>
<dbReference type="RefSeq" id="WP_285636120.1">
    <property type="nucleotide sequence ID" value="NZ_BSTJ01000020.1"/>
</dbReference>
<accession>A0A9W6RWS3</accession>
<keyword evidence="1" id="KW-0732">Signal</keyword>
<gene>
    <name evidence="2" type="ORF">Airi01_098090</name>
</gene>
<reference evidence="2" key="1">
    <citation type="submission" date="2023-03" db="EMBL/GenBank/DDBJ databases">
        <title>Actinoallomurus iriomotensis NBRC 103681.</title>
        <authorList>
            <person name="Ichikawa N."/>
            <person name="Sato H."/>
            <person name="Tonouchi N."/>
        </authorList>
    </citation>
    <scope>NUCLEOTIDE SEQUENCE</scope>
    <source>
        <strain evidence="2">NBRC 103681</strain>
    </source>
</reference>
<comment type="caution">
    <text evidence="2">The sequence shown here is derived from an EMBL/GenBank/DDBJ whole genome shotgun (WGS) entry which is preliminary data.</text>
</comment>
<organism evidence="2 3">
    <name type="scientific">Actinoallomurus iriomotensis</name>
    <dbReference type="NCBI Taxonomy" id="478107"/>
    <lineage>
        <taxon>Bacteria</taxon>
        <taxon>Bacillati</taxon>
        <taxon>Actinomycetota</taxon>
        <taxon>Actinomycetes</taxon>
        <taxon>Streptosporangiales</taxon>
        <taxon>Thermomonosporaceae</taxon>
        <taxon>Actinoallomurus</taxon>
    </lineage>
</organism>
<feature type="signal peptide" evidence="1">
    <location>
        <begin position="1"/>
        <end position="25"/>
    </location>
</feature>
<evidence type="ECO:0000256" key="1">
    <source>
        <dbReference type="SAM" id="SignalP"/>
    </source>
</evidence>